<comment type="caution">
    <text evidence="2">The sequence shown here is derived from an EMBL/GenBank/DDBJ whole genome shotgun (WGS) entry which is preliminary data.</text>
</comment>
<protein>
    <submittedName>
        <fullName evidence="2">Amidase</fullName>
    </submittedName>
</protein>
<dbReference type="InterPro" id="IPR058502">
    <property type="entry name" value="PLL-like_beta-prop"/>
</dbReference>
<feature type="domain" description="PLL-like beta propeller" evidence="1">
    <location>
        <begin position="63"/>
        <end position="215"/>
    </location>
</feature>
<sequence>MALTAETAANQAGAPLGVVGTNGPGDAFRAHLNPEAAHPGNAVFVPFTGFDTLHEFRSMATGVNVDGRVEVFAIDRIGQLWHRFQIVAGADSSFSPWAKFDSSAFVSVSVARNQNGALQVFASNASGQVFTRTQVLSSDTFPTPANPKPAVDTWTPWAALTNGWISQVAAATNSLGRIELFGLGIGGVLFQRQQLKPNATDPSTAGTWSEWAPVNHAPAHLREISVTTAPATGRALFLAGLTDSFQLFEAMKLTDTFSDADFTHWGQVPAGIRHIAVGNEAGSSGAVQMIGTNSAGSVLRNSVPDRVGGTIDAVVPTPPSTAWTTLPGRQLGVFTS</sequence>
<dbReference type="EMBL" id="CAJVAX010000012">
    <property type="protein sequence ID" value="CAG7625476.1"/>
    <property type="molecule type" value="Genomic_DNA"/>
</dbReference>
<dbReference type="SUPFAM" id="SSF89372">
    <property type="entry name" value="Fucose-specific lectin"/>
    <property type="match status" value="1"/>
</dbReference>
<dbReference type="RefSeq" id="WP_205042346.1">
    <property type="nucleotide sequence ID" value="NZ_CAJVAX010000012.1"/>
</dbReference>
<dbReference type="Proteomes" id="UP001153328">
    <property type="component" value="Unassembled WGS sequence"/>
</dbReference>
<dbReference type="AlphaFoldDB" id="A0A9W4GYW2"/>
<evidence type="ECO:0000313" key="3">
    <source>
        <dbReference type="Proteomes" id="UP001153328"/>
    </source>
</evidence>
<organism evidence="2 3">
    <name type="scientific">Actinacidiphila bryophytorum</name>
    <dbReference type="NCBI Taxonomy" id="1436133"/>
    <lineage>
        <taxon>Bacteria</taxon>
        <taxon>Bacillati</taxon>
        <taxon>Actinomycetota</taxon>
        <taxon>Actinomycetes</taxon>
        <taxon>Kitasatosporales</taxon>
        <taxon>Streptomycetaceae</taxon>
        <taxon>Actinacidiphila</taxon>
    </lineage>
</organism>
<evidence type="ECO:0000259" key="1">
    <source>
        <dbReference type="Pfam" id="PF26607"/>
    </source>
</evidence>
<reference evidence="2" key="1">
    <citation type="submission" date="2021-06" db="EMBL/GenBank/DDBJ databases">
        <authorList>
            <person name="Arsene-Ploetze F."/>
        </authorList>
    </citation>
    <scope>NUCLEOTIDE SEQUENCE</scope>
    <source>
        <strain evidence="2">SBRY1</strain>
    </source>
</reference>
<proteinExistence type="predicted"/>
<gene>
    <name evidence="2" type="ORF">SBRY_20161</name>
</gene>
<evidence type="ECO:0000313" key="2">
    <source>
        <dbReference type="EMBL" id="CAG7625476.1"/>
    </source>
</evidence>
<keyword evidence="3" id="KW-1185">Reference proteome</keyword>
<name>A0A9W4GYW2_9ACTN</name>
<accession>A0A9W4GYW2</accession>
<dbReference type="Pfam" id="PF26607">
    <property type="entry name" value="DUF8189"/>
    <property type="match status" value="1"/>
</dbReference>